<reference evidence="1 2" key="1">
    <citation type="journal article" date="2023" name="bioRxiv">
        <title>Conserved and derived expression patterns and positive selection on dental genes reveal complex evolutionary context of ever-growing rodent molars.</title>
        <authorList>
            <person name="Calamari Z.T."/>
            <person name="Song A."/>
            <person name="Cohen E."/>
            <person name="Akter M."/>
            <person name="Roy R.D."/>
            <person name="Hallikas O."/>
            <person name="Christensen M.M."/>
            <person name="Li P."/>
            <person name="Marangoni P."/>
            <person name="Jernvall J."/>
            <person name="Klein O.D."/>
        </authorList>
    </citation>
    <scope>NUCLEOTIDE SEQUENCE [LARGE SCALE GENOMIC DNA]</scope>
    <source>
        <strain evidence="1">V071</strain>
    </source>
</reference>
<protein>
    <recommendedName>
        <fullName evidence="3">Testis expressed 26</fullName>
    </recommendedName>
</protein>
<sequence length="297" mass="34197">YGNNIWLGSSAFCHISNHPGVLLAGDTNWDSYATTMKTAFTPKAGAVANLIRPKSTRRLGYTYSLSDPILNQTLYNDEYSWKTYAKEKMIKNGTSRGVRTHKAHLGQEFFQWTLPKGKPTRPLPWIVPPPMEKVRQAIANQFVSHTKRDFVDVAQAKKTMKSFPTSLDWKELLPRPLDTEFRHHYQIPAKIPELQEFKYGCYSSLPVASQGLVPSVLRSYMRNQERTKNQTTYESDYGKDCLDFLMFLDSFSPSQIHKYLQSVSYKDRQILDRFIHSHCDIGEGINGKGKRSHRKRP</sequence>
<dbReference type="PANTHER" id="PTHR33769:SF1">
    <property type="entry name" value="TESTIS-EXPRESSED PROTEIN 26"/>
    <property type="match status" value="1"/>
</dbReference>
<gene>
    <name evidence="1" type="ORF">U0070_025117</name>
</gene>
<evidence type="ECO:0008006" key="3">
    <source>
        <dbReference type="Google" id="ProtNLM"/>
    </source>
</evidence>
<dbReference type="EMBL" id="JBBHLL010000195">
    <property type="protein sequence ID" value="KAK7810469.1"/>
    <property type="molecule type" value="Genomic_DNA"/>
</dbReference>
<accession>A0AAW0I7L7</accession>
<comment type="caution">
    <text evidence="1">The sequence shown here is derived from an EMBL/GenBank/DDBJ whole genome shotgun (WGS) entry which is preliminary data.</text>
</comment>
<name>A0AAW0I7L7_MYOGA</name>
<dbReference type="AlphaFoldDB" id="A0AAW0I7L7"/>
<feature type="non-terminal residue" evidence="1">
    <location>
        <position position="1"/>
    </location>
</feature>
<keyword evidence="2" id="KW-1185">Reference proteome</keyword>
<dbReference type="GO" id="GO:0005737">
    <property type="term" value="C:cytoplasm"/>
    <property type="evidence" value="ECO:0007669"/>
    <property type="project" value="TreeGrafter"/>
</dbReference>
<evidence type="ECO:0000313" key="2">
    <source>
        <dbReference type="Proteomes" id="UP001488838"/>
    </source>
</evidence>
<dbReference type="InterPro" id="IPR043460">
    <property type="entry name" value="MEDAG/TEX26"/>
</dbReference>
<dbReference type="PANTHER" id="PTHR33769">
    <property type="entry name" value="TESTIS-EXPRESSED PROTEIN 26 ISOFORM X3"/>
    <property type="match status" value="1"/>
</dbReference>
<organism evidence="1 2">
    <name type="scientific">Myodes glareolus</name>
    <name type="common">Bank vole</name>
    <name type="synonym">Clethrionomys glareolus</name>
    <dbReference type="NCBI Taxonomy" id="447135"/>
    <lineage>
        <taxon>Eukaryota</taxon>
        <taxon>Metazoa</taxon>
        <taxon>Chordata</taxon>
        <taxon>Craniata</taxon>
        <taxon>Vertebrata</taxon>
        <taxon>Euteleostomi</taxon>
        <taxon>Mammalia</taxon>
        <taxon>Eutheria</taxon>
        <taxon>Euarchontoglires</taxon>
        <taxon>Glires</taxon>
        <taxon>Rodentia</taxon>
        <taxon>Myomorpha</taxon>
        <taxon>Muroidea</taxon>
        <taxon>Cricetidae</taxon>
        <taxon>Arvicolinae</taxon>
        <taxon>Myodes</taxon>
    </lineage>
</organism>
<dbReference type="Proteomes" id="UP001488838">
    <property type="component" value="Unassembled WGS sequence"/>
</dbReference>
<proteinExistence type="predicted"/>
<evidence type="ECO:0000313" key="1">
    <source>
        <dbReference type="EMBL" id="KAK7810469.1"/>
    </source>
</evidence>